<dbReference type="EMBL" id="AWQQ01000017">
    <property type="protein sequence ID" value="PHJ39650.1"/>
    <property type="molecule type" value="Genomic_DNA"/>
</dbReference>
<dbReference type="InterPro" id="IPR014729">
    <property type="entry name" value="Rossmann-like_a/b/a_fold"/>
</dbReference>
<comment type="caution">
    <text evidence="1">The sequence shown here is derived from an EMBL/GenBank/DDBJ whole genome shotgun (WGS) entry which is preliminary data.</text>
</comment>
<dbReference type="RefSeq" id="WP_238472766.1">
    <property type="nucleotide sequence ID" value="NZ_AWQQ01000017.1"/>
</dbReference>
<proteinExistence type="predicted"/>
<protein>
    <recommendedName>
        <fullName evidence="3">Electron transfer flavoprotein alpha/beta-subunit N-terminal domain-containing protein</fullName>
    </recommendedName>
</protein>
<dbReference type="AlphaFoldDB" id="A0A2C6LM30"/>
<organism evidence="1 2">
    <name type="scientific">Desulforamulus profundi</name>
    <dbReference type="NCBI Taxonomy" id="1383067"/>
    <lineage>
        <taxon>Bacteria</taxon>
        <taxon>Bacillati</taxon>
        <taxon>Bacillota</taxon>
        <taxon>Clostridia</taxon>
        <taxon>Eubacteriales</taxon>
        <taxon>Peptococcaceae</taxon>
        <taxon>Desulforamulus</taxon>
    </lineage>
</organism>
<name>A0A2C6LM30_9FIRM</name>
<accession>A0A2C6LM30</accession>
<gene>
    <name evidence="1" type="ORF">P378_02340</name>
</gene>
<reference evidence="1 2" key="1">
    <citation type="submission" date="2013-09" db="EMBL/GenBank/DDBJ databases">
        <title>Biodegradation of hydrocarbons in the deep terrestrial subsurface : characterization of a microbial consortium composed of two Desulfotomaculum species originating from a deep geological formation.</title>
        <authorList>
            <person name="Aullo T."/>
            <person name="Berlendis S."/>
            <person name="Lascourreges J.-F."/>
            <person name="Dessort D."/>
            <person name="Saint-Laurent S."/>
            <person name="Schraauwers B."/>
            <person name="Mas J."/>
            <person name="Magot M."/>
            <person name="Ranchou-Peyruse A."/>
        </authorList>
    </citation>
    <scope>NUCLEOTIDE SEQUENCE [LARGE SCALE GENOMIC DNA]</scope>
    <source>
        <strain evidence="1 2">Bs107</strain>
    </source>
</reference>
<evidence type="ECO:0000313" key="2">
    <source>
        <dbReference type="Proteomes" id="UP000222564"/>
    </source>
</evidence>
<keyword evidence="2" id="KW-1185">Reference proteome</keyword>
<evidence type="ECO:0000313" key="1">
    <source>
        <dbReference type="EMBL" id="PHJ39650.1"/>
    </source>
</evidence>
<sequence length="61" mass="6540">MEIPVWGNEELGLDKSVLGLGGSPTRVVKVFSPKLSRDTIMKKADGTTAPVDELVHFLTAS</sequence>
<dbReference type="Proteomes" id="UP000222564">
    <property type="component" value="Unassembled WGS sequence"/>
</dbReference>
<evidence type="ECO:0008006" key="3">
    <source>
        <dbReference type="Google" id="ProtNLM"/>
    </source>
</evidence>
<dbReference type="Gene3D" id="3.40.50.620">
    <property type="entry name" value="HUPs"/>
    <property type="match status" value="1"/>
</dbReference>